<organism evidence="1 2">
    <name type="scientific">Mythimna loreyi</name>
    <dbReference type="NCBI Taxonomy" id="667449"/>
    <lineage>
        <taxon>Eukaryota</taxon>
        <taxon>Metazoa</taxon>
        <taxon>Ecdysozoa</taxon>
        <taxon>Arthropoda</taxon>
        <taxon>Hexapoda</taxon>
        <taxon>Insecta</taxon>
        <taxon>Pterygota</taxon>
        <taxon>Neoptera</taxon>
        <taxon>Endopterygota</taxon>
        <taxon>Lepidoptera</taxon>
        <taxon>Glossata</taxon>
        <taxon>Ditrysia</taxon>
        <taxon>Noctuoidea</taxon>
        <taxon>Noctuidae</taxon>
        <taxon>Noctuinae</taxon>
        <taxon>Hadenini</taxon>
        <taxon>Mythimna</taxon>
    </lineage>
</organism>
<name>A0ACC2QY20_9NEOP</name>
<keyword evidence="2" id="KW-1185">Reference proteome</keyword>
<sequence length="253" mass="28416">MSDWRSVEEIMRDLSVAQGYMVPATLKTFSGNGPPAYEVEEDSIEQSFYTSEGPPPPGDLPPPSYKLIQQMLNMVKEVDQDGTVADANDLDLVETHHTREKPKEMAKKAGRPMPPEVIPSMFKKKSSNRSEQSHNLRSQNLPSVQISPSPDKSKQFTPSEHASAYYSKFVEKSQLKERFEEDLWSRVERQMKEAEEKQKLKAELVSSKERGNVSSADASAVFAAFDLALPEHRHVLPGDCVVCIVAAKHGFYF</sequence>
<dbReference type="Proteomes" id="UP001231649">
    <property type="component" value="Chromosome 9"/>
</dbReference>
<comment type="caution">
    <text evidence="1">The sequence shown here is derived from an EMBL/GenBank/DDBJ whole genome shotgun (WGS) entry which is preliminary data.</text>
</comment>
<evidence type="ECO:0000313" key="1">
    <source>
        <dbReference type="EMBL" id="KAJ8728428.1"/>
    </source>
</evidence>
<accession>A0ACC2QY20</accession>
<reference evidence="1" key="1">
    <citation type="submission" date="2023-03" db="EMBL/GenBank/DDBJ databases">
        <title>Chromosome-level genomes of two armyworms, Mythimna separata and Mythimna loreyi, provide insights into the biosynthesis and reception of sex pheromones.</title>
        <authorList>
            <person name="Zhao H."/>
        </authorList>
    </citation>
    <scope>NUCLEOTIDE SEQUENCE</scope>
    <source>
        <strain evidence="1">BeijingLab</strain>
    </source>
</reference>
<gene>
    <name evidence="1" type="ORF">PYW08_016813</name>
</gene>
<proteinExistence type="predicted"/>
<protein>
    <submittedName>
        <fullName evidence="1">Uncharacterized protein</fullName>
    </submittedName>
</protein>
<evidence type="ECO:0000313" key="2">
    <source>
        <dbReference type="Proteomes" id="UP001231649"/>
    </source>
</evidence>
<dbReference type="EMBL" id="CM056785">
    <property type="protein sequence ID" value="KAJ8728428.1"/>
    <property type="molecule type" value="Genomic_DNA"/>
</dbReference>